<reference evidence="1 2" key="1">
    <citation type="submission" date="2016-12" db="EMBL/GenBank/DDBJ databases">
        <title>The whole genome sequencing and assembly of Bacillus cohnii DSM 6307T strain.</title>
        <authorList>
            <person name="Lee Y.-J."/>
            <person name="Yi H."/>
            <person name="Bahn Y.-S."/>
            <person name="Kim J.F."/>
            <person name="Lee D.-W."/>
        </authorList>
    </citation>
    <scope>NUCLEOTIDE SEQUENCE [LARGE SCALE GENOMIC DNA]</scope>
    <source>
        <strain evidence="1 2">DSM 6307</strain>
    </source>
</reference>
<protein>
    <recommendedName>
        <fullName evidence="3">DUF4352 domain-containing protein</fullName>
    </recommendedName>
</protein>
<keyword evidence="2" id="KW-1185">Reference proteome</keyword>
<dbReference type="AlphaFoldDB" id="A0A223KY89"/>
<name>A0A223KY89_9BACI</name>
<evidence type="ECO:0000313" key="2">
    <source>
        <dbReference type="Proteomes" id="UP000215224"/>
    </source>
</evidence>
<sequence length="105" mass="12122">MALKKYNSSNKEKKLTMEVHHFIKDNKVYIECIVTPDFQFNKGTTKKEGKGYLEVYNNGKKLDEFTSGAFILTNLPKGKNKIDIMLKYNDKSDYGLVKSFTVELD</sequence>
<dbReference type="STRING" id="1314751.GCA_001591425_03574"/>
<accession>A0A223KY89</accession>
<evidence type="ECO:0008006" key="3">
    <source>
        <dbReference type="Google" id="ProtNLM"/>
    </source>
</evidence>
<evidence type="ECO:0000313" key="1">
    <source>
        <dbReference type="EMBL" id="AST94347.1"/>
    </source>
</evidence>
<dbReference type="EMBL" id="CP018866">
    <property type="protein sequence ID" value="AST94347.1"/>
    <property type="molecule type" value="Genomic_DNA"/>
</dbReference>
<proteinExistence type="predicted"/>
<gene>
    <name evidence="1" type="ORF">BC6307_13205</name>
</gene>
<dbReference type="Proteomes" id="UP000215224">
    <property type="component" value="Chromosome"/>
</dbReference>
<dbReference type="KEGG" id="bcoh:BC6307_13205"/>
<organism evidence="1 2">
    <name type="scientific">Sutcliffiella cohnii</name>
    <dbReference type="NCBI Taxonomy" id="33932"/>
    <lineage>
        <taxon>Bacteria</taxon>
        <taxon>Bacillati</taxon>
        <taxon>Bacillota</taxon>
        <taxon>Bacilli</taxon>
        <taxon>Bacillales</taxon>
        <taxon>Bacillaceae</taxon>
        <taxon>Sutcliffiella</taxon>
    </lineage>
</organism>